<keyword evidence="5" id="KW-0119">Carbohydrate metabolism</keyword>
<evidence type="ECO:0000256" key="3">
    <source>
        <dbReference type="ARBA" id="ARBA00011233"/>
    </source>
</evidence>
<dbReference type="SUPFAM" id="SSF51569">
    <property type="entry name" value="Aldolase"/>
    <property type="match status" value="1"/>
</dbReference>
<dbReference type="CDD" id="cd00452">
    <property type="entry name" value="KDPG_aldolase"/>
    <property type="match status" value="1"/>
</dbReference>
<evidence type="ECO:0000256" key="2">
    <source>
        <dbReference type="ARBA" id="ARBA00006906"/>
    </source>
</evidence>
<protein>
    <submittedName>
        <fullName evidence="6">Bifunctional 4-hydroxy-2-oxoglutarate aldolase/2-dehydro-3-deoxy-phosphogluconate aldolase</fullName>
    </submittedName>
</protein>
<evidence type="ECO:0000313" key="7">
    <source>
        <dbReference type="Proteomes" id="UP001054846"/>
    </source>
</evidence>
<organism evidence="6 7">
    <name type="scientific">Gloeobacter morelensis MG652769</name>
    <dbReference type="NCBI Taxonomy" id="2781736"/>
    <lineage>
        <taxon>Bacteria</taxon>
        <taxon>Bacillati</taxon>
        <taxon>Cyanobacteriota</taxon>
        <taxon>Cyanophyceae</taxon>
        <taxon>Gloeobacterales</taxon>
        <taxon>Gloeobacteraceae</taxon>
        <taxon>Gloeobacter</taxon>
        <taxon>Gloeobacter morelensis</taxon>
    </lineage>
</organism>
<accession>A0ABY3PK14</accession>
<name>A0ABY3PK14_9CYAN</name>
<sequence>MSHALCHRFIEHRLLAIVRADSAPAALAIGRAVVTGGFRLVEVTLTTPGAEQVVGELRGSGGEVLVGCGTVMTPEAARRAIGWGAHFIVSPHTDPEIIATAHQLGALAIGGALTPNEIVGAWQAGADLIKVFPVAQVGGLAYLKALRGPFPDLPLLPTGGIGEDDYLDYLAAGATAVGVGQALAPQGEVREGRWGTVAGRASDWVMRLAEGNGCLVPGERR</sequence>
<evidence type="ECO:0000256" key="1">
    <source>
        <dbReference type="ARBA" id="ARBA00004761"/>
    </source>
</evidence>
<dbReference type="NCBIfam" id="TIGR01182">
    <property type="entry name" value="eda"/>
    <property type="match status" value="1"/>
</dbReference>
<gene>
    <name evidence="6" type="ORF">ISF26_19715</name>
</gene>
<keyword evidence="4" id="KW-0456">Lyase</keyword>
<evidence type="ECO:0000256" key="5">
    <source>
        <dbReference type="ARBA" id="ARBA00023277"/>
    </source>
</evidence>
<comment type="subunit">
    <text evidence="3">Homotrimer.</text>
</comment>
<dbReference type="RefSeq" id="WP_230841025.1">
    <property type="nucleotide sequence ID" value="NZ_CP063845.1"/>
</dbReference>
<dbReference type="Proteomes" id="UP001054846">
    <property type="component" value="Chromosome"/>
</dbReference>
<comment type="similarity">
    <text evidence="2">Belongs to the KHG/KDPG aldolase family.</text>
</comment>
<dbReference type="Gene3D" id="3.20.20.70">
    <property type="entry name" value="Aldolase class I"/>
    <property type="match status" value="1"/>
</dbReference>
<keyword evidence="7" id="KW-1185">Reference proteome</keyword>
<comment type="pathway">
    <text evidence="1">Carbohydrate acid metabolism.</text>
</comment>
<dbReference type="InterPro" id="IPR013785">
    <property type="entry name" value="Aldolase_TIM"/>
</dbReference>
<proteinExistence type="inferred from homology"/>
<evidence type="ECO:0000313" key="6">
    <source>
        <dbReference type="EMBL" id="UFP93968.1"/>
    </source>
</evidence>
<reference evidence="6 7" key="1">
    <citation type="journal article" date="2021" name="Genome Biol. Evol.">
        <title>Complete Genome Sequencing of a Novel Gloeobacter Species from a Waterfall Cave in Mexico.</title>
        <authorList>
            <person name="Saw J.H."/>
            <person name="Cardona T."/>
            <person name="Montejano G."/>
        </authorList>
    </citation>
    <scope>NUCLEOTIDE SEQUENCE [LARGE SCALE GENOMIC DNA]</scope>
    <source>
        <strain evidence="6">MG652769</strain>
    </source>
</reference>
<dbReference type="Pfam" id="PF01081">
    <property type="entry name" value="Aldolase"/>
    <property type="match status" value="1"/>
</dbReference>
<evidence type="ECO:0000256" key="4">
    <source>
        <dbReference type="ARBA" id="ARBA00023239"/>
    </source>
</evidence>
<dbReference type="EMBL" id="CP063845">
    <property type="protein sequence ID" value="UFP93968.1"/>
    <property type="molecule type" value="Genomic_DNA"/>
</dbReference>
<dbReference type="PANTHER" id="PTHR30246:SF1">
    <property type="entry name" value="2-DEHYDRO-3-DEOXY-6-PHOSPHOGALACTONATE ALDOLASE-RELATED"/>
    <property type="match status" value="1"/>
</dbReference>
<dbReference type="PANTHER" id="PTHR30246">
    <property type="entry name" value="2-KETO-3-DEOXY-6-PHOSPHOGLUCONATE ALDOLASE"/>
    <property type="match status" value="1"/>
</dbReference>
<dbReference type="InterPro" id="IPR000887">
    <property type="entry name" value="Aldlse_KDPG_KHG"/>
</dbReference>